<dbReference type="AlphaFoldDB" id="A0A914QCE5"/>
<accession>A0A914QCE5</accession>
<dbReference type="InterPro" id="IPR021109">
    <property type="entry name" value="Peptidase_aspartic_dom_sf"/>
</dbReference>
<reference evidence="3" key="1">
    <citation type="submission" date="2022-11" db="UniProtKB">
        <authorList>
            <consortium name="WormBaseParasite"/>
        </authorList>
    </citation>
    <scope>IDENTIFICATION</scope>
</reference>
<name>A0A914QCE5_9BILA</name>
<dbReference type="Pfam" id="PF05585">
    <property type="entry name" value="DUF1758"/>
    <property type="match status" value="1"/>
</dbReference>
<keyword evidence="2" id="KW-1185">Reference proteome</keyword>
<dbReference type="Gene3D" id="2.40.70.10">
    <property type="entry name" value="Acid Proteases"/>
    <property type="match status" value="1"/>
</dbReference>
<organism evidence="2 3">
    <name type="scientific">Panagrolaimus davidi</name>
    <dbReference type="NCBI Taxonomy" id="227884"/>
    <lineage>
        <taxon>Eukaryota</taxon>
        <taxon>Metazoa</taxon>
        <taxon>Ecdysozoa</taxon>
        <taxon>Nematoda</taxon>
        <taxon>Chromadorea</taxon>
        <taxon>Rhabditida</taxon>
        <taxon>Tylenchina</taxon>
        <taxon>Panagrolaimomorpha</taxon>
        <taxon>Panagrolaimoidea</taxon>
        <taxon>Panagrolaimidae</taxon>
        <taxon>Panagrolaimus</taxon>
    </lineage>
</organism>
<evidence type="ECO:0000313" key="3">
    <source>
        <dbReference type="WBParaSite" id="PDA_v2.g29363.t1"/>
    </source>
</evidence>
<protein>
    <submittedName>
        <fullName evidence="3">Peptidase aspartic putative domain-containing protein</fullName>
    </submittedName>
</protein>
<dbReference type="Proteomes" id="UP000887578">
    <property type="component" value="Unplaced"/>
</dbReference>
<feature type="domain" description="DUF1758" evidence="1">
    <location>
        <begin position="110"/>
        <end position="258"/>
    </location>
</feature>
<evidence type="ECO:0000259" key="1">
    <source>
        <dbReference type="Pfam" id="PF05585"/>
    </source>
</evidence>
<dbReference type="InterPro" id="IPR008737">
    <property type="entry name" value="DUF1758"/>
</dbReference>
<dbReference type="WBParaSite" id="PDA_v2.g29363.t1">
    <property type="protein sequence ID" value="PDA_v2.g29363.t1"/>
    <property type="gene ID" value="PDA_v2.g29363"/>
</dbReference>
<proteinExistence type="predicted"/>
<sequence>MSQTIRQQLGKLKKRAEKIIDRYNVLTPKWNVTSIAALKGVYGCRHISVPESTPIAPLLPAKLAIQDIQKFDGNFTKPTNATKTNVFLAAERIQLLQQKQSPLLAKEITVKNPDNDKEAKAVVFLDSGSQRNYVSNDLVRKLELQPIAHEYTNVEGFGGKKTHHQSTLVEIRIPTVDSKYHDITAYSIPSIAKDIPMAEIKNDDPLQYSIVKKTPDILVGMEDFFSIVTAAKEQNGIFIIDSKIGKMISGKLTEQKNTVSCPAITSSAAGEGLVEPKNVQLDQWWELHKKKHGSPKLLPGQFELG</sequence>
<evidence type="ECO:0000313" key="2">
    <source>
        <dbReference type="Proteomes" id="UP000887578"/>
    </source>
</evidence>